<sequence>MDINRVKTKLSYIPEGKRPTEYIEGMGLGLKELLKNGIGIEEIAELYEQVIRSRSQEIDNVTGRVDYVVEFMNYFQEQLQLLEYECQEIKLTPDSKRKFNAINKMYRDVKLFQGMIEVFGDDCEAAVEDNGISYSDIRVDELINGENDDNFERLVVKPRDIVRNGYESKWIQCEEFTPKMRQLLEVLEEYVNEEKSKEDEKKLCEFVGEMEKKGIKEFYEQYKMIREFVELQGGKENAEAVLHAGRELSDNSGTGDMKSMDNQKAVEILKLVDSEEAREQIRFLEGVNLLWTVNANIEPMVVRNSKIEQVIDQVLRENKKGYRKIGVLREAGRLLGMYKTETETKAKNVTRKEKGIYSNTEMMVIRKVLESAIDNGDYKFGYDVVKTVMGGRNSVDEAMCREIVRLTEELEAKEAEELLGYVIRVCDSELLLEMSDKWRQLKRSYQYMSKINKVFETSNDPIELLSEPIPKMVKRTQKTNQVKEEVRNVQDLDMNVDKIFDTKMDVGTSMDMDVQSIRGIEKGEINKQTKALRVGKETEQAEEEEEEVGIKWEPIDMHTSDGVVLKRILQEIKGNTSEYLVEWIKYRFLNGKLTVSGSKQDSNQALITRKIKELGEEQKKIFDKQVDIEFGDFLKSTTDKRETKVPEISVEEIVKLDNFLVTEAQSANKEYKERLELGKLLMKVKPQLAHESIARTMAAVYRFVTVRKSGQEGGTNEVEAEKLKRFRAIGLSETQLKQLVKEIKSYSSSEIRDYDELLVYSMVNKMETEGSLKSRVGNILNEYIATIQILKPDTEKIKKVAERVLINSNNEFADNITGKQRVTMMYTTESIAGQKGMFADEIELICKIEELAEIREPFGFTKIKNVELHQSRLLRNLRNVEATICDLFIQEISEIDGENNQVMYLAVQQVVKFEKYYSGGKIDVLELINQRINSHLENPNKVGSGTRKVVLESLIDLTSYYHMFGDESDNIDDYIGYLRPKMAQLIKQSGEGDLWIYTVCNNPRLIEEFTTSEEIKDISIMMFRNARTGTAREDIKRINSTLKMVDWLLESIPQYSQVFVDEIMEIIALNLQPNIQTVGGYNLGEPGDFPVVYQTINKYHLLLKDKLDAFEIQQSEVQEKINTGISSLGMNKVLLNIVLFNNYVTQAKISDIQSFRYQFYLYLCEMLKRSISPEYRFIINLVLLTTISHELNTTGTLKLIIDDIEKERVEQEIISCYLESFFTTSEYYNKQANDGSILLLSLDDVNDENAPPATGEMDMAWVWKHKSIAEIIDNLYLSKSDLVLNGINILNVLSFGKNDSSYADFKLGFLFKKMILILKTKYKIQTDYILTKWKSEIHSINDPLSIKPEHSTHINNSGSGSGSGGGNPERVGMLGNVISILNDLDQTYISTSNNFGALFSYNQDLDNNSSSISSNDNENENENDNESESESESESENESKDYNLDALNSKINELDLDLAQTEGWGDLELDLDLKPQDITDNPIISSTSTSTNTDKDTNKATSTSTNSNGDIDGDGDSDGDSDSDIDKSKNQESHNLASEKKHTNNDPFPEVDTNEGWGDLDISF</sequence>
<feature type="region of interest" description="Disordered" evidence="1">
    <location>
        <begin position="1409"/>
        <end position="1440"/>
    </location>
</feature>
<feature type="compositionally biased region" description="Acidic residues" evidence="1">
    <location>
        <begin position="1417"/>
        <end position="1436"/>
    </location>
</feature>
<feature type="region of interest" description="Disordered" evidence="1">
    <location>
        <begin position="1344"/>
        <end position="1368"/>
    </location>
</feature>
<accession>A0A1R1PVN1</accession>
<reference evidence="3" key="1">
    <citation type="submission" date="2017-01" db="EMBL/GenBank/DDBJ databases">
        <authorList>
            <person name="Wang Y."/>
            <person name="White M."/>
            <person name="Kvist S."/>
            <person name="Moncalvo J.-M."/>
        </authorList>
    </citation>
    <scope>NUCLEOTIDE SEQUENCE [LARGE SCALE GENOMIC DNA]</scope>
    <source>
        <strain evidence="3">COL-18-3</strain>
    </source>
</reference>
<feature type="compositionally biased region" description="Basic and acidic residues" evidence="1">
    <location>
        <begin position="1524"/>
        <end position="1544"/>
    </location>
</feature>
<evidence type="ECO:0000256" key="1">
    <source>
        <dbReference type="SAM" id="MobiDB-lite"/>
    </source>
</evidence>
<gene>
    <name evidence="2" type="ORF">AX774_g1430</name>
</gene>
<evidence type="ECO:0000313" key="3">
    <source>
        <dbReference type="Proteomes" id="UP000188320"/>
    </source>
</evidence>
<dbReference type="EMBL" id="LSSK01000118">
    <property type="protein sequence ID" value="OMH85026.1"/>
    <property type="molecule type" value="Genomic_DNA"/>
</dbReference>
<feature type="compositionally biased region" description="Acidic residues" evidence="1">
    <location>
        <begin position="1511"/>
        <end position="1523"/>
    </location>
</feature>
<proteinExistence type="predicted"/>
<dbReference type="Proteomes" id="UP000188320">
    <property type="component" value="Unassembled WGS sequence"/>
</dbReference>
<organism evidence="2 3">
    <name type="scientific">Zancudomyces culisetae</name>
    <name type="common">Gut fungus</name>
    <name type="synonym">Smittium culisetae</name>
    <dbReference type="NCBI Taxonomy" id="1213189"/>
    <lineage>
        <taxon>Eukaryota</taxon>
        <taxon>Fungi</taxon>
        <taxon>Fungi incertae sedis</taxon>
        <taxon>Zoopagomycota</taxon>
        <taxon>Kickxellomycotina</taxon>
        <taxon>Harpellomycetes</taxon>
        <taxon>Harpellales</taxon>
        <taxon>Legeriomycetaceae</taxon>
        <taxon>Zancudomyces</taxon>
    </lineage>
</organism>
<feature type="region of interest" description="Disordered" evidence="1">
    <location>
        <begin position="1480"/>
        <end position="1564"/>
    </location>
</feature>
<keyword evidence="3" id="KW-1185">Reference proteome</keyword>
<name>A0A1R1PVN1_ZANCU</name>
<feature type="compositionally biased region" description="Low complexity" evidence="1">
    <location>
        <begin position="1480"/>
        <end position="1492"/>
    </location>
</feature>
<comment type="caution">
    <text evidence="2">The sequence shown here is derived from an EMBL/GenBank/DDBJ whole genome shotgun (WGS) entry which is preliminary data.</text>
</comment>
<feature type="compositionally biased region" description="Low complexity" evidence="1">
    <location>
        <begin position="1499"/>
        <end position="1510"/>
    </location>
</feature>
<protein>
    <submittedName>
        <fullName evidence="2">Uncharacterized protein</fullName>
    </submittedName>
</protein>
<evidence type="ECO:0000313" key="2">
    <source>
        <dbReference type="EMBL" id="OMH85026.1"/>
    </source>
</evidence>